<evidence type="ECO:0000256" key="2">
    <source>
        <dbReference type="ARBA" id="ARBA00007427"/>
    </source>
</evidence>
<keyword evidence="3" id="KW-0479">Metal-binding</keyword>
<gene>
    <name evidence="16" type="ORF">KI387_022918</name>
</gene>
<evidence type="ECO:0000256" key="12">
    <source>
        <dbReference type="PROSITE-ProRule" id="PRU00146"/>
    </source>
</evidence>
<feature type="DNA-binding region" description="Homeobox" evidence="11">
    <location>
        <begin position="752"/>
        <end position="811"/>
    </location>
</feature>
<dbReference type="Gene3D" id="1.10.10.60">
    <property type="entry name" value="Homeodomain-like"/>
    <property type="match status" value="1"/>
</dbReference>
<dbReference type="PANTHER" id="PTHR12628:SF13">
    <property type="entry name" value="HOMEOBOX PROTEIN HAT3.1"/>
    <property type="match status" value="1"/>
</dbReference>
<evidence type="ECO:0000256" key="10">
    <source>
        <dbReference type="ARBA" id="ARBA00023242"/>
    </source>
</evidence>
<dbReference type="SUPFAM" id="SSF57903">
    <property type="entry name" value="FYVE/PHD zinc finger"/>
    <property type="match status" value="1"/>
</dbReference>
<dbReference type="GO" id="GO:0045814">
    <property type="term" value="P:negative regulation of gene expression, epigenetic"/>
    <property type="evidence" value="ECO:0007669"/>
    <property type="project" value="TreeGrafter"/>
</dbReference>
<accession>A0AA38G1A8</accession>
<dbReference type="Gene3D" id="3.30.40.10">
    <property type="entry name" value="Zinc/RING finger domain, C3HC4 (zinc finger)"/>
    <property type="match status" value="1"/>
</dbReference>
<dbReference type="InterPro" id="IPR045876">
    <property type="entry name" value="PRHA-like_PHD-finger"/>
</dbReference>
<dbReference type="GO" id="GO:0008270">
    <property type="term" value="F:zinc ion binding"/>
    <property type="evidence" value="ECO:0007669"/>
    <property type="project" value="UniProtKB-KW"/>
</dbReference>
<evidence type="ECO:0008006" key="18">
    <source>
        <dbReference type="Google" id="ProtNLM"/>
    </source>
</evidence>
<evidence type="ECO:0000256" key="5">
    <source>
        <dbReference type="ARBA" id="ARBA00022833"/>
    </source>
</evidence>
<evidence type="ECO:0000256" key="6">
    <source>
        <dbReference type="ARBA" id="ARBA00023015"/>
    </source>
</evidence>
<feature type="compositionally biased region" description="Acidic residues" evidence="13">
    <location>
        <begin position="369"/>
        <end position="380"/>
    </location>
</feature>
<feature type="compositionally biased region" description="Basic and acidic residues" evidence="13">
    <location>
        <begin position="41"/>
        <end position="50"/>
    </location>
</feature>
<evidence type="ECO:0000256" key="4">
    <source>
        <dbReference type="ARBA" id="ARBA00022771"/>
    </source>
</evidence>
<dbReference type="InterPro" id="IPR011011">
    <property type="entry name" value="Znf_FYVE_PHD"/>
</dbReference>
<feature type="non-terminal residue" evidence="16">
    <location>
        <position position="878"/>
    </location>
</feature>
<feature type="compositionally biased region" description="Basic residues" evidence="13">
    <location>
        <begin position="664"/>
        <end position="677"/>
    </location>
</feature>
<feature type="compositionally biased region" description="Acidic residues" evidence="13">
    <location>
        <begin position="412"/>
        <end position="424"/>
    </location>
</feature>
<feature type="region of interest" description="Disordered" evidence="13">
    <location>
        <begin position="360"/>
        <end position="445"/>
    </location>
</feature>
<dbReference type="PROSITE" id="PS50016">
    <property type="entry name" value="ZF_PHD_2"/>
    <property type="match status" value="1"/>
</dbReference>
<dbReference type="PROSITE" id="PS01359">
    <property type="entry name" value="ZF_PHD_1"/>
    <property type="match status" value="1"/>
</dbReference>
<dbReference type="GO" id="GO:0005634">
    <property type="term" value="C:nucleus"/>
    <property type="evidence" value="ECO:0007669"/>
    <property type="project" value="UniProtKB-SubCell"/>
</dbReference>
<evidence type="ECO:0000259" key="14">
    <source>
        <dbReference type="PROSITE" id="PS50016"/>
    </source>
</evidence>
<keyword evidence="9" id="KW-0804">Transcription</keyword>
<dbReference type="InterPro" id="IPR009057">
    <property type="entry name" value="Homeodomain-like_sf"/>
</dbReference>
<keyword evidence="8 11" id="KW-0371">Homeobox</keyword>
<keyword evidence="7 11" id="KW-0238">DNA-binding</keyword>
<dbReference type="GO" id="GO:0043565">
    <property type="term" value="F:sequence-specific DNA binding"/>
    <property type="evidence" value="ECO:0007669"/>
    <property type="project" value="UniProtKB-ARBA"/>
</dbReference>
<feature type="domain" description="PHD-type" evidence="14">
    <location>
        <begin position="268"/>
        <end position="325"/>
    </location>
</feature>
<dbReference type="EMBL" id="JAHRHJ020000005">
    <property type="protein sequence ID" value="KAH9314291.1"/>
    <property type="molecule type" value="Genomic_DNA"/>
</dbReference>
<dbReference type="PROSITE" id="PS50071">
    <property type="entry name" value="HOMEOBOX_2"/>
    <property type="match status" value="1"/>
</dbReference>
<evidence type="ECO:0000256" key="13">
    <source>
        <dbReference type="SAM" id="MobiDB-lite"/>
    </source>
</evidence>
<dbReference type="OMA" id="KHSKHIA"/>
<dbReference type="GO" id="GO:0006355">
    <property type="term" value="P:regulation of DNA-templated transcription"/>
    <property type="evidence" value="ECO:0007669"/>
    <property type="project" value="UniProtKB-ARBA"/>
</dbReference>
<organism evidence="16 17">
    <name type="scientific">Taxus chinensis</name>
    <name type="common">Chinese yew</name>
    <name type="synonym">Taxus wallichiana var. chinensis</name>
    <dbReference type="NCBI Taxonomy" id="29808"/>
    <lineage>
        <taxon>Eukaryota</taxon>
        <taxon>Viridiplantae</taxon>
        <taxon>Streptophyta</taxon>
        <taxon>Embryophyta</taxon>
        <taxon>Tracheophyta</taxon>
        <taxon>Spermatophyta</taxon>
        <taxon>Pinopsida</taxon>
        <taxon>Pinidae</taxon>
        <taxon>Conifers II</taxon>
        <taxon>Cupressales</taxon>
        <taxon>Taxaceae</taxon>
        <taxon>Taxus</taxon>
    </lineage>
</organism>
<evidence type="ECO:0000256" key="9">
    <source>
        <dbReference type="ARBA" id="ARBA00023163"/>
    </source>
</evidence>
<feature type="region of interest" description="Disordered" evidence="13">
    <location>
        <begin position="520"/>
        <end position="686"/>
    </location>
</feature>
<feature type="region of interest" description="Disordered" evidence="13">
    <location>
        <begin position="1"/>
        <end position="178"/>
    </location>
</feature>
<dbReference type="SUPFAM" id="SSF46689">
    <property type="entry name" value="Homeodomain-like"/>
    <property type="match status" value="1"/>
</dbReference>
<comment type="similarity">
    <text evidence="2">Belongs to the PHD-associated homeobox family.</text>
</comment>
<proteinExistence type="inferred from homology"/>
<keyword evidence="5" id="KW-0862">Zinc</keyword>
<feature type="compositionally biased region" description="Basic and acidic residues" evidence="13">
    <location>
        <begin position="74"/>
        <end position="93"/>
    </location>
</feature>
<name>A0AA38G1A8_TAXCH</name>
<comment type="subcellular location">
    <subcellularLocation>
        <location evidence="1 11">Nucleus</location>
    </subcellularLocation>
</comment>
<feature type="compositionally biased region" description="Polar residues" evidence="13">
    <location>
        <begin position="869"/>
        <end position="878"/>
    </location>
</feature>
<dbReference type="FunFam" id="3.30.40.10:FF:000270">
    <property type="entry name" value="pathogenesis-related homeodomain protein-like"/>
    <property type="match status" value="1"/>
</dbReference>
<evidence type="ECO:0000256" key="11">
    <source>
        <dbReference type="PROSITE-ProRule" id="PRU00108"/>
    </source>
</evidence>
<sequence>MEMARDKTHKTPNETKKVPRETEKSRKKSILVNGGTCETLEAVRESKEKSSSLSSSTPARKRRQKTEMQENLSDGDKNDSKAAAKIENNHSESEDPEVQKNVNRKSSRSATKARKSKRSVGKKYVLRSLSNGNRILRPRSNKNEKIPPKSESHSLENSAEKSKERRKKHKKETRVQHDELSRIRKRVKYFLLRIGFEQNMIDAYSSEGWKGQSQEKIRPERELQKAASKILQCKLQIREALHQLHSLCLEGSLEETAFDTEGQVNSEDIFCAKCKSKDLFPDNDIVLCDGMCDRGFHQKCLEPPLATEDIPPGDEGWLCPACDCKLDCVDLVNDYLDTDFELEDSWENFFANAAATAVGDGTPLGLEDMPSDDTEDDDYNPDSIELPDGSQLEASSSEESGTSNAGNSSDSSSDDEGSDSDDSSDSEHFSKYLVESGKKNSKMARDKKALALGISELPKISDLDEKDNIPLPVTGKRHRQEVDYKKLHDELYGLDASDKSMSEDDEEWGLGKKSKNGRLVNMELDASDKSMSEDDEEWGLGKKSKKGRLVNMEQGNSSVSKAKQRKNLSVTKKKANAPDVKSPEDITTSKTTLCKTDKGEKENGQCTVAIKEKHHEGDTQAQILPLDFKSPTKVSVSQEWGLGKKSKKGRLVNMEQGNSSVSKGKQRKNLSATKKKANAPDVKSPKDITISKTTLCKTDKGEKENGERTVAIKEKHHDGDTQEQILPLDFKSPTKVSVSQQLQQCGGSVSAKQSATSRLPKTAVEKFRGVFVENRFPSRSVKEDLAKEFGISFMRVHKWFDNARNPPKSHARKEQAVTTVDQDSIKSTPVKDSNVPVELTHSGSVEKERNNIKSLSEQGKRMSKKKHVNNGTKSPTDT</sequence>
<dbReference type="CDD" id="cd00086">
    <property type="entry name" value="homeodomain"/>
    <property type="match status" value="1"/>
</dbReference>
<keyword evidence="17" id="KW-1185">Reference proteome</keyword>
<dbReference type="InterPro" id="IPR019786">
    <property type="entry name" value="Zinc_finger_PHD-type_CS"/>
</dbReference>
<dbReference type="InterPro" id="IPR001356">
    <property type="entry name" value="HD"/>
</dbReference>
<dbReference type="AlphaFoldDB" id="A0AA38G1A8"/>
<feature type="region of interest" description="Disordered" evidence="13">
    <location>
        <begin position="803"/>
        <end position="878"/>
    </location>
</feature>
<dbReference type="InterPro" id="IPR019787">
    <property type="entry name" value="Znf_PHD-finger"/>
</dbReference>
<dbReference type="SMART" id="SM00389">
    <property type="entry name" value="HOX"/>
    <property type="match status" value="1"/>
</dbReference>
<dbReference type="SMART" id="SM00249">
    <property type="entry name" value="PHD"/>
    <property type="match status" value="1"/>
</dbReference>
<comment type="caution">
    <text evidence="16">The sequence shown here is derived from an EMBL/GenBank/DDBJ whole genome shotgun (WGS) entry which is preliminary data.</text>
</comment>
<dbReference type="GO" id="GO:0003682">
    <property type="term" value="F:chromatin binding"/>
    <property type="evidence" value="ECO:0007669"/>
    <property type="project" value="TreeGrafter"/>
</dbReference>
<dbReference type="GO" id="GO:0010557">
    <property type="term" value="P:positive regulation of macromolecule biosynthetic process"/>
    <property type="evidence" value="ECO:0007669"/>
    <property type="project" value="UniProtKB-ARBA"/>
</dbReference>
<feature type="compositionally biased region" description="Basic residues" evidence="13">
    <location>
        <begin position="102"/>
        <end position="125"/>
    </location>
</feature>
<feature type="domain" description="Homeobox" evidence="15">
    <location>
        <begin position="750"/>
        <end position="810"/>
    </location>
</feature>
<feature type="compositionally biased region" description="Basic and acidic residues" evidence="13">
    <location>
        <begin position="1"/>
        <end position="24"/>
    </location>
</feature>
<feature type="compositionally biased region" description="Polar residues" evidence="13">
    <location>
        <begin position="585"/>
        <end position="594"/>
    </location>
</feature>
<dbReference type="CDD" id="cd15504">
    <property type="entry name" value="PHD_PRHA_like"/>
    <property type="match status" value="1"/>
</dbReference>
<feature type="compositionally biased region" description="Basic and acidic residues" evidence="13">
    <location>
        <begin position="699"/>
        <end position="720"/>
    </location>
</feature>
<evidence type="ECO:0000313" key="17">
    <source>
        <dbReference type="Proteomes" id="UP000824469"/>
    </source>
</evidence>
<evidence type="ECO:0000256" key="8">
    <source>
        <dbReference type="ARBA" id="ARBA00023155"/>
    </source>
</evidence>
<dbReference type="Pfam" id="PF00628">
    <property type="entry name" value="PHD"/>
    <property type="match status" value="1"/>
</dbReference>
<keyword evidence="4 12" id="KW-0863">Zinc-finger</keyword>
<dbReference type="Proteomes" id="UP000824469">
    <property type="component" value="Unassembled WGS sequence"/>
</dbReference>
<feature type="compositionally biased region" description="Basic and acidic residues" evidence="13">
    <location>
        <begin position="141"/>
        <end position="163"/>
    </location>
</feature>
<reference evidence="16 17" key="1">
    <citation type="journal article" date="2021" name="Nat. Plants">
        <title>The Taxus genome provides insights into paclitaxel biosynthesis.</title>
        <authorList>
            <person name="Xiong X."/>
            <person name="Gou J."/>
            <person name="Liao Q."/>
            <person name="Li Y."/>
            <person name="Zhou Q."/>
            <person name="Bi G."/>
            <person name="Li C."/>
            <person name="Du R."/>
            <person name="Wang X."/>
            <person name="Sun T."/>
            <person name="Guo L."/>
            <person name="Liang H."/>
            <person name="Lu P."/>
            <person name="Wu Y."/>
            <person name="Zhang Z."/>
            <person name="Ro D.K."/>
            <person name="Shang Y."/>
            <person name="Huang S."/>
            <person name="Yan J."/>
        </authorList>
    </citation>
    <scope>NUCLEOTIDE SEQUENCE [LARGE SCALE GENOMIC DNA]</scope>
    <source>
        <strain evidence="16">Ta-2019</strain>
    </source>
</reference>
<feature type="compositionally biased region" description="Basic residues" evidence="13">
    <location>
        <begin position="562"/>
        <end position="575"/>
    </location>
</feature>
<dbReference type="InterPro" id="IPR013083">
    <property type="entry name" value="Znf_RING/FYVE/PHD"/>
</dbReference>
<evidence type="ECO:0000259" key="15">
    <source>
        <dbReference type="PROSITE" id="PS50071"/>
    </source>
</evidence>
<feature type="compositionally biased region" description="Polar residues" evidence="13">
    <location>
        <begin position="392"/>
        <end position="407"/>
    </location>
</feature>
<evidence type="ECO:0000256" key="3">
    <source>
        <dbReference type="ARBA" id="ARBA00022723"/>
    </source>
</evidence>
<dbReference type="PANTHER" id="PTHR12628">
    <property type="entry name" value="POLYCOMB-LIKE TRANSCRIPTION FACTOR"/>
    <property type="match status" value="1"/>
</dbReference>
<feature type="region of interest" description="Disordered" evidence="13">
    <location>
        <begin position="699"/>
        <end position="725"/>
    </location>
</feature>
<evidence type="ECO:0000256" key="7">
    <source>
        <dbReference type="ARBA" id="ARBA00023125"/>
    </source>
</evidence>
<keyword evidence="6" id="KW-0805">Transcription regulation</keyword>
<evidence type="ECO:0000256" key="1">
    <source>
        <dbReference type="ARBA" id="ARBA00004123"/>
    </source>
</evidence>
<evidence type="ECO:0000313" key="16">
    <source>
        <dbReference type="EMBL" id="KAH9314291.1"/>
    </source>
</evidence>
<protein>
    <recommendedName>
        <fullName evidence="18">Pathogenesis-related homeodomain protein</fullName>
    </recommendedName>
</protein>
<dbReference type="InterPro" id="IPR001965">
    <property type="entry name" value="Znf_PHD"/>
</dbReference>
<keyword evidence="10 11" id="KW-0539">Nucleus</keyword>
<feature type="compositionally biased region" description="Polar residues" evidence="13">
    <location>
        <begin position="816"/>
        <end position="831"/>
    </location>
</feature>